<keyword evidence="2" id="KW-0808">Transferase</keyword>
<dbReference type="STRING" id="1920490.GCA_001895925_04145"/>
<dbReference type="OrthoDB" id="9787617at2"/>
<evidence type="ECO:0000313" key="3">
    <source>
        <dbReference type="Proteomes" id="UP000238634"/>
    </source>
</evidence>
<dbReference type="SUPFAM" id="SSF53756">
    <property type="entry name" value="UDP-Glycosyltransferase/glycogen phosphorylase"/>
    <property type="match status" value="1"/>
</dbReference>
<organism evidence="2 3">
    <name type="scientific">Phormidesmis priestleyi ULC007</name>
    <dbReference type="NCBI Taxonomy" id="1920490"/>
    <lineage>
        <taxon>Bacteria</taxon>
        <taxon>Bacillati</taxon>
        <taxon>Cyanobacteriota</taxon>
        <taxon>Cyanophyceae</taxon>
        <taxon>Leptolyngbyales</taxon>
        <taxon>Leptolyngbyaceae</taxon>
        <taxon>Phormidesmis</taxon>
    </lineage>
</organism>
<feature type="domain" description="Glycosyltransferase subfamily 4-like N-terminal" evidence="1">
    <location>
        <begin position="18"/>
        <end position="178"/>
    </location>
</feature>
<dbReference type="Pfam" id="PF13439">
    <property type="entry name" value="Glyco_transf_4"/>
    <property type="match status" value="1"/>
</dbReference>
<reference evidence="2 3" key="2">
    <citation type="submission" date="2018-03" db="EMBL/GenBank/DDBJ databases">
        <title>The ancient ancestry and fast evolution of plastids.</title>
        <authorList>
            <person name="Moore K.R."/>
            <person name="Magnabosco C."/>
            <person name="Momper L."/>
            <person name="Gold D.A."/>
            <person name="Bosak T."/>
            <person name="Fournier G.P."/>
        </authorList>
    </citation>
    <scope>NUCLEOTIDE SEQUENCE [LARGE SCALE GENOMIC DNA]</scope>
    <source>
        <strain evidence="2 3">ULC007</strain>
    </source>
</reference>
<reference evidence="2 3" key="1">
    <citation type="submission" date="2018-02" db="EMBL/GenBank/DDBJ databases">
        <authorList>
            <person name="Cohen D.B."/>
            <person name="Kent A.D."/>
        </authorList>
    </citation>
    <scope>NUCLEOTIDE SEQUENCE [LARGE SCALE GENOMIC DNA]</scope>
    <source>
        <strain evidence="2 3">ULC007</strain>
    </source>
</reference>
<dbReference type="Gene3D" id="3.40.50.2000">
    <property type="entry name" value="Glycogen Phosphorylase B"/>
    <property type="match status" value="2"/>
</dbReference>
<dbReference type="PANTHER" id="PTHR12526:SF630">
    <property type="entry name" value="GLYCOSYLTRANSFERASE"/>
    <property type="match status" value="1"/>
</dbReference>
<keyword evidence="3" id="KW-1185">Reference proteome</keyword>
<dbReference type="InterPro" id="IPR028098">
    <property type="entry name" value="Glyco_trans_4-like_N"/>
</dbReference>
<dbReference type="GO" id="GO:0016740">
    <property type="term" value="F:transferase activity"/>
    <property type="evidence" value="ECO:0007669"/>
    <property type="project" value="UniProtKB-KW"/>
</dbReference>
<sequence>MTVNNSSVSVFLPALAGGGAERAMLHLAQGFADRGLRTNLVLAEAEGDYLKQVPANVRLVDLKSKFPVVLSKTRALQRHLQQEQPTVLFSALDIVSSALWAKWSARVPTRVVMCIQTYLSGQFQEHQPNTMGKLRPKLVRWLYPKSDDLVAASQGTAEDLAQITSLPLERIRVIYNPVVTPEVLEKSQEPIAHPWFLPAEPPVILGVGRLVSQKDFFTLINAFALVRRQRPARLMILGEGEQRPQLERLIRELNLEADVSLPGFADNPYAYMAHASVFVLSSKFEGFGNVVAEAMATGTPIVSTDCPSGPAEILDYGTYGELAPVADPPTLAKAILDTLDHPIHATVLKRRSLEFSTDRVIDQYMEVLERLTHLT</sequence>
<dbReference type="AlphaFoldDB" id="A0A2T1DIP2"/>
<comment type="caution">
    <text evidence="2">The sequence shown here is derived from an EMBL/GenBank/DDBJ whole genome shotgun (WGS) entry which is preliminary data.</text>
</comment>
<proteinExistence type="predicted"/>
<dbReference type="PANTHER" id="PTHR12526">
    <property type="entry name" value="GLYCOSYLTRANSFERASE"/>
    <property type="match status" value="1"/>
</dbReference>
<dbReference type="Proteomes" id="UP000238634">
    <property type="component" value="Unassembled WGS sequence"/>
</dbReference>
<evidence type="ECO:0000313" key="2">
    <source>
        <dbReference type="EMBL" id="PSB20346.1"/>
    </source>
</evidence>
<protein>
    <submittedName>
        <fullName evidence="2">Glycosyltransferase</fullName>
    </submittedName>
</protein>
<dbReference type="Pfam" id="PF13692">
    <property type="entry name" value="Glyco_trans_1_4"/>
    <property type="match status" value="1"/>
</dbReference>
<dbReference type="CDD" id="cd03811">
    <property type="entry name" value="GT4_GT28_WabH-like"/>
    <property type="match status" value="1"/>
</dbReference>
<dbReference type="EMBL" id="PVWG01000006">
    <property type="protein sequence ID" value="PSB20346.1"/>
    <property type="molecule type" value="Genomic_DNA"/>
</dbReference>
<evidence type="ECO:0000259" key="1">
    <source>
        <dbReference type="Pfam" id="PF13439"/>
    </source>
</evidence>
<name>A0A2T1DIP2_9CYAN</name>
<accession>A0A2T1DIP2</accession>
<gene>
    <name evidence="2" type="ORF">C7B65_07850</name>
</gene>